<gene>
    <name evidence="8" type="ORF">V3I05_02095</name>
</gene>
<dbReference type="PANTHER" id="PTHR46383:SF1">
    <property type="entry name" value="ASPARTATE AMINOTRANSFERASE"/>
    <property type="match status" value="1"/>
</dbReference>
<dbReference type="RefSeq" id="WP_300446778.1">
    <property type="nucleotide sequence ID" value="NZ_CP145316.1"/>
</dbReference>
<dbReference type="PANTHER" id="PTHR46383">
    <property type="entry name" value="ASPARTATE AMINOTRANSFERASE"/>
    <property type="match status" value="1"/>
</dbReference>
<dbReference type="PROSITE" id="PS00105">
    <property type="entry name" value="AA_TRANSFER_CLASS_1"/>
    <property type="match status" value="1"/>
</dbReference>
<reference evidence="8 9" key="1">
    <citation type="submission" date="2024-02" db="EMBL/GenBank/DDBJ databases">
        <title>Genome and pathogenicity analysis of Helicobacter mastomyrinus isolated from mice.</title>
        <authorList>
            <person name="Zhu L."/>
        </authorList>
    </citation>
    <scope>NUCLEOTIDE SEQUENCE [LARGE SCALE GENOMIC DNA]</scope>
    <source>
        <strain evidence="8 9">Hm-17</strain>
    </source>
</reference>
<name>A0ABZ3F5P9_9HELI</name>
<comment type="cofactor">
    <cofactor evidence="1 6">
        <name>pyridoxal 5'-phosphate</name>
        <dbReference type="ChEBI" id="CHEBI:597326"/>
    </cofactor>
</comment>
<dbReference type="InterPro" id="IPR004838">
    <property type="entry name" value="NHTrfase_class1_PyrdxlP-BS"/>
</dbReference>
<dbReference type="Gene3D" id="3.40.640.10">
    <property type="entry name" value="Type I PLP-dependent aspartate aminotransferase-like (Major domain)"/>
    <property type="match status" value="1"/>
</dbReference>
<evidence type="ECO:0000256" key="3">
    <source>
        <dbReference type="ARBA" id="ARBA00022576"/>
    </source>
</evidence>
<dbReference type="EMBL" id="CP145316">
    <property type="protein sequence ID" value="XAM18493.1"/>
    <property type="molecule type" value="Genomic_DNA"/>
</dbReference>
<protein>
    <recommendedName>
        <fullName evidence="6">Aminotransferase</fullName>
        <ecNumber evidence="6">2.6.1.-</ecNumber>
    </recommendedName>
</protein>
<proteinExistence type="inferred from homology"/>
<keyword evidence="9" id="KW-1185">Reference proteome</keyword>
<dbReference type="InterPro" id="IPR050596">
    <property type="entry name" value="AspAT/PAT-like"/>
</dbReference>
<evidence type="ECO:0000313" key="9">
    <source>
        <dbReference type="Proteomes" id="UP001434737"/>
    </source>
</evidence>
<dbReference type="InterPro" id="IPR015422">
    <property type="entry name" value="PyrdxlP-dep_Trfase_small"/>
</dbReference>
<dbReference type="InterPro" id="IPR015424">
    <property type="entry name" value="PyrdxlP-dep_Trfase"/>
</dbReference>
<accession>A0ABZ3F5P9</accession>
<sequence>MKKPTYAKRVELLQESTTIAISTLARELKASGQDVLSLSAGEPDFDTPEMIKNEAIRALKSGFTKYTAVVGIPELIESIRGKLLRENNLQYESNEIIVSNGAKHSLFNVFQALINNGDEVIIPSPYWVTYPELVTFSGGKPVIVQTTEANNFKITAKELKEAITSKTKIFVLNTPSNPTGMVYSKEELESLAEVLKDTNIWVVSDEMYEKLVYSVKFFSAAAVSEDMLQRTITINGLSKSVAMTGWRIGYLACKDKKLIKFMDNLQSQCTSNINSITQKASVIALKGEVDNDIEDMRTAFEERMRFACDAINNIQSLNVRQPQGAFYLFINISALPQYGADSMGFCKALLKEQGVALVPGCAFGMEGFVRLSFACSLEELEEGIARIEQFVKALFK</sequence>
<evidence type="ECO:0000313" key="8">
    <source>
        <dbReference type="EMBL" id="XAM18493.1"/>
    </source>
</evidence>
<evidence type="ECO:0000256" key="6">
    <source>
        <dbReference type="RuleBase" id="RU000481"/>
    </source>
</evidence>
<dbReference type="GO" id="GO:0008483">
    <property type="term" value="F:transaminase activity"/>
    <property type="evidence" value="ECO:0007669"/>
    <property type="project" value="UniProtKB-KW"/>
</dbReference>
<keyword evidence="5" id="KW-0663">Pyridoxal phosphate</keyword>
<evidence type="ECO:0000256" key="1">
    <source>
        <dbReference type="ARBA" id="ARBA00001933"/>
    </source>
</evidence>
<evidence type="ECO:0000259" key="7">
    <source>
        <dbReference type="Pfam" id="PF00155"/>
    </source>
</evidence>
<organism evidence="8 9">
    <name type="scientific">Helicobacter mastomyrinus</name>
    <dbReference type="NCBI Taxonomy" id="287948"/>
    <lineage>
        <taxon>Bacteria</taxon>
        <taxon>Pseudomonadati</taxon>
        <taxon>Campylobacterota</taxon>
        <taxon>Epsilonproteobacteria</taxon>
        <taxon>Campylobacterales</taxon>
        <taxon>Helicobacteraceae</taxon>
        <taxon>Helicobacter</taxon>
    </lineage>
</organism>
<comment type="similarity">
    <text evidence="2 6">Belongs to the class-I pyridoxal-phosphate-dependent aminotransferase family.</text>
</comment>
<keyword evidence="3 6" id="KW-0032">Aminotransferase</keyword>
<dbReference type="InterPro" id="IPR015421">
    <property type="entry name" value="PyrdxlP-dep_Trfase_major"/>
</dbReference>
<evidence type="ECO:0000256" key="4">
    <source>
        <dbReference type="ARBA" id="ARBA00022679"/>
    </source>
</evidence>
<dbReference type="EC" id="2.6.1.-" evidence="6"/>
<dbReference type="InterPro" id="IPR004839">
    <property type="entry name" value="Aminotransferase_I/II_large"/>
</dbReference>
<keyword evidence="4 6" id="KW-0808">Transferase</keyword>
<dbReference type="Pfam" id="PF00155">
    <property type="entry name" value="Aminotran_1_2"/>
    <property type="match status" value="1"/>
</dbReference>
<evidence type="ECO:0000256" key="5">
    <source>
        <dbReference type="ARBA" id="ARBA00022898"/>
    </source>
</evidence>
<dbReference type="SUPFAM" id="SSF53383">
    <property type="entry name" value="PLP-dependent transferases"/>
    <property type="match status" value="1"/>
</dbReference>
<dbReference type="CDD" id="cd00609">
    <property type="entry name" value="AAT_like"/>
    <property type="match status" value="1"/>
</dbReference>
<evidence type="ECO:0000256" key="2">
    <source>
        <dbReference type="ARBA" id="ARBA00007441"/>
    </source>
</evidence>
<dbReference type="Gene3D" id="3.90.1150.10">
    <property type="entry name" value="Aspartate Aminotransferase, domain 1"/>
    <property type="match status" value="1"/>
</dbReference>
<dbReference type="Proteomes" id="UP001434737">
    <property type="component" value="Chromosome"/>
</dbReference>
<feature type="domain" description="Aminotransferase class I/classII large" evidence="7">
    <location>
        <begin position="34"/>
        <end position="387"/>
    </location>
</feature>